<reference evidence="3" key="1">
    <citation type="submission" date="2021-12" db="EMBL/GenBank/DDBJ databases">
        <authorList>
            <person name="King R."/>
        </authorList>
    </citation>
    <scope>NUCLEOTIDE SEQUENCE</scope>
</reference>
<evidence type="ECO:0008006" key="5">
    <source>
        <dbReference type="Google" id="ProtNLM"/>
    </source>
</evidence>
<dbReference type="Proteomes" id="UP001152759">
    <property type="component" value="Chromosome 1"/>
</dbReference>
<dbReference type="PANTHER" id="PTHR46241">
    <property type="entry name" value="ARMADILLO REPEAT-CONTAINING PROTEIN 4 ARMC4"/>
    <property type="match status" value="1"/>
</dbReference>
<name>A0A9P0EYE2_BEMTA</name>
<dbReference type="InterPro" id="IPR000225">
    <property type="entry name" value="Armadillo"/>
</dbReference>
<feature type="repeat" description="ARM" evidence="1">
    <location>
        <begin position="102"/>
        <end position="144"/>
    </location>
</feature>
<dbReference type="AlphaFoldDB" id="A0A9P0EYE2"/>
<organism evidence="3 4">
    <name type="scientific">Bemisia tabaci</name>
    <name type="common">Sweetpotato whitefly</name>
    <name type="synonym">Aleurodes tabaci</name>
    <dbReference type="NCBI Taxonomy" id="7038"/>
    <lineage>
        <taxon>Eukaryota</taxon>
        <taxon>Metazoa</taxon>
        <taxon>Ecdysozoa</taxon>
        <taxon>Arthropoda</taxon>
        <taxon>Hexapoda</taxon>
        <taxon>Insecta</taxon>
        <taxon>Pterygota</taxon>
        <taxon>Neoptera</taxon>
        <taxon>Paraneoptera</taxon>
        <taxon>Hemiptera</taxon>
        <taxon>Sternorrhyncha</taxon>
        <taxon>Aleyrodoidea</taxon>
        <taxon>Aleyrodidae</taxon>
        <taxon>Aleyrodinae</taxon>
        <taxon>Bemisia</taxon>
    </lineage>
</organism>
<evidence type="ECO:0000313" key="4">
    <source>
        <dbReference type="Proteomes" id="UP001152759"/>
    </source>
</evidence>
<dbReference type="KEGG" id="btab:109031602"/>
<dbReference type="EMBL" id="OU963862">
    <property type="protein sequence ID" value="CAH0382082.1"/>
    <property type="molecule type" value="Genomic_DNA"/>
</dbReference>
<evidence type="ECO:0000256" key="2">
    <source>
        <dbReference type="SAM" id="MobiDB-lite"/>
    </source>
</evidence>
<proteinExistence type="predicted"/>
<protein>
    <recommendedName>
        <fullName evidence="5">Armadillo repeat-containing protein gudu</fullName>
    </recommendedName>
</protein>
<feature type="repeat" description="ARM" evidence="1">
    <location>
        <begin position="494"/>
        <end position="536"/>
    </location>
</feature>
<dbReference type="SMART" id="SM00185">
    <property type="entry name" value="ARM"/>
    <property type="match status" value="12"/>
</dbReference>
<evidence type="ECO:0000313" key="3">
    <source>
        <dbReference type="EMBL" id="CAH0382082.1"/>
    </source>
</evidence>
<feature type="repeat" description="ARM" evidence="1">
    <location>
        <begin position="283"/>
        <end position="325"/>
    </location>
</feature>
<feature type="compositionally biased region" description="Basic and acidic residues" evidence="2">
    <location>
        <begin position="1"/>
        <end position="11"/>
    </location>
</feature>
<dbReference type="InterPro" id="IPR016024">
    <property type="entry name" value="ARM-type_fold"/>
</dbReference>
<dbReference type="Gene3D" id="1.25.10.10">
    <property type="entry name" value="Leucine-rich Repeat Variant"/>
    <property type="match status" value="4"/>
</dbReference>
<dbReference type="SUPFAM" id="SSF48371">
    <property type="entry name" value="ARM repeat"/>
    <property type="match status" value="2"/>
</dbReference>
<accession>A0A9P0EYE2</accession>
<dbReference type="PROSITE" id="PS50176">
    <property type="entry name" value="ARM_REPEAT"/>
    <property type="match status" value="4"/>
</dbReference>
<feature type="region of interest" description="Disordered" evidence="2">
    <location>
        <begin position="1"/>
        <end position="50"/>
    </location>
</feature>
<sequence length="688" mass="76176">MSQRVEEDEKGQTQLGPREVYVEELPDNDDSSVCGGSSDEEDEDRWKDARKQQELPSEYWHIQKLIKYMKAGNQTATVIALVCLKDQDLTQEMNQEAIREIGGLEVLVNLLETNDFKCKLGALSILSQITASLDTRRTITDLGGIPLLVRLLYDPSSQLQMLAAETIANTARIRKARKIVRKKDGIPKLVDLLDVPQVYLGSSIEELDQEKQDTVAVVRGSSKALWSLSKSQKNREVMRKAGCVKLLARLLRSVHEDIVLPVIGTIQQCASESKYQLAIQTEGIVEDLVRYLSSPNDDLKTHAASAIFKCAEDMTTRNAVRQHGGLDPLVGLIKSEKTRSNQPLLAACTGAVWKCAISPDNVRRLDELRTVNTLVGLLAEEDEQVLTNVVGALAECAKLAHNRDVIRKVQGIPPLVNLLNLTNQPLLENTTRVLGECAWDSECMAEIEEMDGVRLIWSLLKNDSPKVQAEAAWALVPCVQNAKNSGELVRSFVGGLELMVRLLYSPDNQVLACVCAAIAKVAQDRENLAVISDHGVVQMLSHLVKTRAVNKQANKITETNPDSSRNKSELKQNLLEEEDDDNLREHLAAAIANCCNWSTNCHEFGRLGAVTSLVEYMISERKQVHRTTALALANLSQDPFNCITLHQSRVVPYLLETIGSTDEELQEASAICLSNIRKLALTADTLKI</sequence>
<keyword evidence="4" id="KW-1185">Reference proteome</keyword>
<evidence type="ECO:0000256" key="1">
    <source>
        <dbReference type="PROSITE-ProRule" id="PRU00259"/>
    </source>
</evidence>
<dbReference type="PANTHER" id="PTHR46241:SF1">
    <property type="entry name" value="OUTER DYNEIN ARM-DOCKING COMPLEX SUBUNIT 2"/>
    <property type="match status" value="1"/>
</dbReference>
<gene>
    <name evidence="3" type="ORF">BEMITA_LOCUS1669</name>
</gene>
<dbReference type="Pfam" id="PF00514">
    <property type="entry name" value="Arm"/>
    <property type="match status" value="2"/>
</dbReference>
<dbReference type="InterPro" id="IPR011989">
    <property type="entry name" value="ARM-like"/>
</dbReference>
<feature type="repeat" description="ARM" evidence="1">
    <location>
        <begin position="143"/>
        <end position="185"/>
    </location>
</feature>